<dbReference type="EMBL" id="VDCV01000016">
    <property type="protein sequence ID" value="KAB5520218.1"/>
    <property type="molecule type" value="Genomic_DNA"/>
</dbReference>
<feature type="compositionally biased region" description="Low complexity" evidence="1">
    <location>
        <begin position="144"/>
        <end position="165"/>
    </location>
</feature>
<evidence type="ECO:0000256" key="1">
    <source>
        <dbReference type="SAM" id="MobiDB-lite"/>
    </source>
</evidence>
<dbReference type="AlphaFoldDB" id="A0A5N5JLL6"/>
<organism evidence="2 3">
    <name type="scientific">Salix brachista</name>
    <dbReference type="NCBI Taxonomy" id="2182728"/>
    <lineage>
        <taxon>Eukaryota</taxon>
        <taxon>Viridiplantae</taxon>
        <taxon>Streptophyta</taxon>
        <taxon>Embryophyta</taxon>
        <taxon>Tracheophyta</taxon>
        <taxon>Spermatophyta</taxon>
        <taxon>Magnoliopsida</taxon>
        <taxon>eudicotyledons</taxon>
        <taxon>Gunneridae</taxon>
        <taxon>Pentapetalae</taxon>
        <taxon>rosids</taxon>
        <taxon>fabids</taxon>
        <taxon>Malpighiales</taxon>
        <taxon>Salicaceae</taxon>
        <taxon>Saliceae</taxon>
        <taxon>Salix</taxon>
    </lineage>
</organism>
<evidence type="ECO:0000313" key="2">
    <source>
        <dbReference type="EMBL" id="KAB5520218.1"/>
    </source>
</evidence>
<accession>A0A5N5JLL6</accession>
<feature type="compositionally biased region" description="Low complexity" evidence="1">
    <location>
        <begin position="211"/>
        <end position="223"/>
    </location>
</feature>
<evidence type="ECO:0000313" key="3">
    <source>
        <dbReference type="Proteomes" id="UP000326939"/>
    </source>
</evidence>
<keyword evidence="3" id="KW-1185">Reference proteome</keyword>
<feature type="compositionally biased region" description="Polar residues" evidence="1">
    <location>
        <begin position="133"/>
        <end position="143"/>
    </location>
</feature>
<gene>
    <name evidence="2" type="ORF">DKX38_024537</name>
</gene>
<sequence length="333" mass="34669">MPGSSTIQGSRKQLHCTYCEGTTHTIEKCFYLIGFPIGHALHGKNIQPRNRSQKITANQTGTDSLHNKPGQTPAQSLQLTAEELSQIKAFLQEKSIVSANYSQDPPSQTSLPIIPPKSHDSPNPPPLILAPSSIKNPITSSSDSPTTETLPSPISSSPPSLAAPPVLHRSHFGAGNSKLQHQHAPASTSTAVVPLEILSSDEESEVEESSSCDSDAYSSNSSDLGPVDVPISSFPATNGASSPSSRRAPAEGSGAVVPPSALIDAAAEIANRVDFASSSSDPMIPEVAAAVREWVIVKKKKHNNINVQQAVAKGVGSAGVGSAVPLDSGMVSR</sequence>
<feature type="region of interest" description="Disordered" evidence="1">
    <location>
        <begin position="100"/>
        <end position="255"/>
    </location>
</feature>
<protein>
    <submittedName>
        <fullName evidence="2">Uncharacterized protein</fullName>
    </submittedName>
</protein>
<feature type="compositionally biased region" description="Polar residues" evidence="1">
    <location>
        <begin position="100"/>
        <end position="111"/>
    </location>
</feature>
<reference evidence="3" key="1">
    <citation type="journal article" date="2019" name="Gigascience">
        <title>De novo genome assembly of the endangered Acer yangbiense, a plant species with extremely small populations endemic to Yunnan Province, China.</title>
        <authorList>
            <person name="Yang J."/>
            <person name="Wariss H.M."/>
            <person name="Tao L."/>
            <person name="Zhang R."/>
            <person name="Yun Q."/>
            <person name="Hollingsworth P."/>
            <person name="Dao Z."/>
            <person name="Luo G."/>
            <person name="Guo H."/>
            <person name="Ma Y."/>
            <person name="Sun W."/>
        </authorList>
    </citation>
    <scope>NUCLEOTIDE SEQUENCE [LARGE SCALE GENOMIC DNA]</scope>
    <source>
        <strain evidence="3">cv. br00</strain>
    </source>
</reference>
<dbReference type="Proteomes" id="UP000326939">
    <property type="component" value="Chromosome 16"/>
</dbReference>
<feature type="compositionally biased region" description="Acidic residues" evidence="1">
    <location>
        <begin position="199"/>
        <end position="210"/>
    </location>
</feature>
<name>A0A5N5JLL6_9ROSI</name>
<proteinExistence type="predicted"/>
<comment type="caution">
    <text evidence="2">The sequence shown here is derived from an EMBL/GenBank/DDBJ whole genome shotgun (WGS) entry which is preliminary data.</text>
</comment>